<evidence type="ECO:0000313" key="3">
    <source>
        <dbReference type="Proteomes" id="UP000887568"/>
    </source>
</evidence>
<dbReference type="AlphaFoldDB" id="A0A913ZTT7"/>
<protein>
    <submittedName>
        <fullName evidence="2">Uncharacterized protein</fullName>
    </submittedName>
</protein>
<feature type="region of interest" description="Disordered" evidence="1">
    <location>
        <begin position="254"/>
        <end position="279"/>
    </location>
</feature>
<organism evidence="2 3">
    <name type="scientific">Patiria miniata</name>
    <name type="common">Bat star</name>
    <name type="synonym">Asterina miniata</name>
    <dbReference type="NCBI Taxonomy" id="46514"/>
    <lineage>
        <taxon>Eukaryota</taxon>
        <taxon>Metazoa</taxon>
        <taxon>Echinodermata</taxon>
        <taxon>Eleutherozoa</taxon>
        <taxon>Asterozoa</taxon>
        <taxon>Asteroidea</taxon>
        <taxon>Valvatacea</taxon>
        <taxon>Valvatida</taxon>
        <taxon>Asterinidae</taxon>
        <taxon>Patiria</taxon>
    </lineage>
</organism>
<feature type="compositionally biased region" description="Pro residues" evidence="1">
    <location>
        <begin position="261"/>
        <end position="274"/>
    </location>
</feature>
<accession>A0A913ZTT7</accession>
<dbReference type="Proteomes" id="UP000887568">
    <property type="component" value="Unplaced"/>
</dbReference>
<evidence type="ECO:0000313" key="2">
    <source>
        <dbReference type="EnsemblMetazoa" id="XP_038054620.1"/>
    </source>
</evidence>
<keyword evidence="3" id="KW-1185">Reference proteome</keyword>
<dbReference type="EnsemblMetazoa" id="XM_038198692.1">
    <property type="protein sequence ID" value="XP_038054620.1"/>
    <property type="gene ID" value="LOC119726836"/>
</dbReference>
<dbReference type="RefSeq" id="XP_038054620.1">
    <property type="nucleotide sequence ID" value="XM_038198692.1"/>
</dbReference>
<proteinExistence type="predicted"/>
<dbReference type="OrthoDB" id="10063881at2759"/>
<feature type="region of interest" description="Disordered" evidence="1">
    <location>
        <begin position="295"/>
        <end position="321"/>
    </location>
</feature>
<dbReference type="GeneID" id="119726836"/>
<reference evidence="2" key="1">
    <citation type="submission" date="2022-11" db="UniProtKB">
        <authorList>
            <consortium name="EnsemblMetazoa"/>
        </authorList>
    </citation>
    <scope>IDENTIFICATION</scope>
</reference>
<evidence type="ECO:0000256" key="1">
    <source>
        <dbReference type="SAM" id="MobiDB-lite"/>
    </source>
</evidence>
<sequence>MNNYYAKQYRGSVNDRQLNCIRKQKEKGGKRDYRSCLTTLKALSWADLQGVCSDMIPHVIAMKQQVNTNISMADFPANKVDESHCTWRLPKPNTLFLLTNHWHLLHCQLGMFNPHEFRFFLGDTQKGHGVDFDNWKFEVESLLRDGTHSERVLAPYVRQSIRGEPSRLIQTLGPNASIRQLIQELEASYGTVQDGPALLQKAYNSHQEVQESAAAFGRRLKLLVFDVSRCGGLPQSSMDTVLRQIYWRGLRDPDDPEHVPVCPPPQSAPPPATPRQPFSEAVSQINSTLAELKVALHPTAPHTAAPPKASTPANKPTMTPT</sequence>
<name>A0A913ZTT7_PATMI</name>